<evidence type="ECO:0000259" key="2">
    <source>
        <dbReference type="PROSITE" id="PS50144"/>
    </source>
</evidence>
<dbReference type="SUPFAM" id="SSF49599">
    <property type="entry name" value="TRAF domain-like"/>
    <property type="match status" value="1"/>
</dbReference>
<dbReference type="InterPro" id="IPR050164">
    <property type="entry name" value="Peptidase_C19"/>
</dbReference>
<keyword evidence="5" id="KW-1185">Reference proteome</keyword>
<proteinExistence type="predicted"/>
<protein>
    <submittedName>
        <fullName evidence="4">Cysteine proteinase</fullName>
    </submittedName>
</protein>
<comment type="caution">
    <text evidence="4">The sequence shown here is derived from an EMBL/GenBank/DDBJ whole genome shotgun (WGS) entry which is preliminary data.</text>
</comment>
<dbReference type="GO" id="GO:0005829">
    <property type="term" value="C:cytosol"/>
    <property type="evidence" value="ECO:0007669"/>
    <property type="project" value="TreeGrafter"/>
</dbReference>
<dbReference type="PROSITE" id="PS50235">
    <property type="entry name" value="USP_3"/>
    <property type="match status" value="1"/>
</dbReference>
<gene>
    <name evidence="4" type="ORF">F8M41_002158</name>
</gene>
<dbReference type="GO" id="GO:0016579">
    <property type="term" value="P:protein deubiquitination"/>
    <property type="evidence" value="ECO:0007669"/>
    <property type="project" value="InterPro"/>
</dbReference>
<dbReference type="OrthoDB" id="10300472at2759"/>
<dbReference type="InterPro" id="IPR008974">
    <property type="entry name" value="TRAF-like"/>
</dbReference>
<reference evidence="4 5" key="1">
    <citation type="journal article" date="2019" name="Environ. Microbiol.">
        <title>At the nexus of three kingdoms: the genome of the mycorrhizal fungus Gigaspora margarita provides insights into plant, endobacterial and fungal interactions.</title>
        <authorList>
            <person name="Venice F."/>
            <person name="Ghignone S."/>
            <person name="Salvioli di Fossalunga A."/>
            <person name="Amselem J."/>
            <person name="Novero M."/>
            <person name="Xianan X."/>
            <person name="Sedzielewska Toro K."/>
            <person name="Morin E."/>
            <person name="Lipzen A."/>
            <person name="Grigoriev I.V."/>
            <person name="Henrissat B."/>
            <person name="Martin F.M."/>
            <person name="Bonfante P."/>
        </authorList>
    </citation>
    <scope>NUCLEOTIDE SEQUENCE [LARGE SCALE GENOMIC DNA]</scope>
    <source>
        <strain evidence="4 5">BEG34</strain>
    </source>
</reference>
<evidence type="ECO:0000313" key="4">
    <source>
        <dbReference type="EMBL" id="KAF0450530.1"/>
    </source>
</evidence>
<dbReference type="Proteomes" id="UP000439903">
    <property type="component" value="Unassembled WGS sequence"/>
</dbReference>
<dbReference type="InterPro" id="IPR038765">
    <property type="entry name" value="Papain-like_cys_pep_sf"/>
</dbReference>
<accession>A0A8H4A779</accession>
<dbReference type="Gene3D" id="3.90.70.10">
    <property type="entry name" value="Cysteine proteinases"/>
    <property type="match status" value="1"/>
</dbReference>
<dbReference type="Gene3D" id="3.10.20.90">
    <property type="entry name" value="Phosphatidylinositol 3-kinase Catalytic Subunit, Chain A, domain 1"/>
    <property type="match status" value="2"/>
</dbReference>
<dbReference type="InterPro" id="IPR028889">
    <property type="entry name" value="USP"/>
</dbReference>
<feature type="domain" description="USP" evidence="3">
    <location>
        <begin position="156"/>
        <end position="449"/>
    </location>
</feature>
<dbReference type="EMBL" id="WTPW01001184">
    <property type="protein sequence ID" value="KAF0450530.1"/>
    <property type="molecule type" value="Genomic_DNA"/>
</dbReference>
<dbReference type="AlphaFoldDB" id="A0A8H4A779"/>
<dbReference type="InterPro" id="IPR001394">
    <property type="entry name" value="Peptidase_C19_UCH"/>
</dbReference>
<dbReference type="Pfam" id="PF12436">
    <property type="entry name" value="USP7_ICP0_bdg"/>
    <property type="match status" value="1"/>
</dbReference>
<dbReference type="GO" id="GO:0005634">
    <property type="term" value="C:nucleus"/>
    <property type="evidence" value="ECO:0007669"/>
    <property type="project" value="TreeGrafter"/>
</dbReference>
<dbReference type="PROSITE" id="PS50144">
    <property type="entry name" value="MATH"/>
    <property type="match status" value="1"/>
</dbReference>
<dbReference type="Pfam" id="PF22486">
    <property type="entry name" value="MATH_2"/>
    <property type="match status" value="1"/>
</dbReference>
<evidence type="ECO:0000256" key="1">
    <source>
        <dbReference type="ARBA" id="ARBA00022786"/>
    </source>
</evidence>
<sequence length="807" mass="95324">MDYKEIANKIMPDLGYKTKDFRYQTWYVNKLTRRSIGPKFKAGGWKWHVLLNPSKYIDWGKISIYLQIADSQISDINWRVNVQFALILWNSKKPTQYFSRQMYHRFNAEEPKRGFDWNYHEFYDHNNRTLSLIESSSCNITVLVRVLEDSKIDGYVGLKNPGVKNTLLNSVIQSLFYIKYLRRAVYQIPIESDKSAKSIASALQRVFIKLNTSDSKVEATELSKFFGWDVFCINNGREMIRTIQDDLENKMKNTKADGTISKLFIGTMKTYIKCVNIDYEFLQVNNYYDIQLNFKGCKTLDDAFMKYIQEETLQDDNKYYTIDYGLQIAKKNVIFESFPPVLHIYIDQFEYDVQNSFIINHLDKFPAKIDLQKYLSPDVDRSKSYKYLLHGILVQDTLSQNKYSALLRPEMNRGWVLFDDDKVTPVSLEYNHEDILKYKVVYMLVYIRESDIDEILSSIIPKDMPKSLLEEENAARERRIKELTEGHQYMQVWIVTEKIIKNHKGIGLFNIDDTTHWPLSKIHKFKVLKKETYSDFKKMVSEKFKIPINQIRFWAFTYRPNIGIRIIGIHEFINDHFLDLTMKKIKNNMVHFRELRLYMEIMEMPMIMQISPIIIFLKYFNPDTQSLENLGKIYFQDKNTVDNIYPTLCKRKQFSPNTPLDVYVEFWSYGSCRVEKMMSFDTFDEHNGGAICFQKTLTNDEILEHVSAGRVYSIPQFYASLASNLIIQFKSKFGYKEPTPEFSLILNTQMTYETVAYQVATHLNIDPLRLRFATGQFKEIDGNTKQELTSILLYNRCLYYEVLDINI</sequence>
<dbReference type="CDD" id="cd17039">
    <property type="entry name" value="Ubl_ubiquitin_like"/>
    <property type="match status" value="1"/>
</dbReference>
<dbReference type="Gene3D" id="2.60.210.10">
    <property type="entry name" value="Apoptosis, Tumor Necrosis Factor Receptor Associated Protein 2, Chain A"/>
    <property type="match status" value="1"/>
</dbReference>
<dbReference type="Pfam" id="PF00443">
    <property type="entry name" value="UCH"/>
    <property type="match status" value="1"/>
</dbReference>
<feature type="domain" description="MATH" evidence="2">
    <location>
        <begin position="21"/>
        <end position="144"/>
    </location>
</feature>
<dbReference type="InterPro" id="IPR002083">
    <property type="entry name" value="MATH/TRAF_dom"/>
</dbReference>
<dbReference type="InterPro" id="IPR024729">
    <property type="entry name" value="USP7_ICP0-binding_dom"/>
</dbReference>
<dbReference type="GO" id="GO:0004843">
    <property type="term" value="F:cysteine-type deubiquitinase activity"/>
    <property type="evidence" value="ECO:0007669"/>
    <property type="project" value="InterPro"/>
</dbReference>
<evidence type="ECO:0000313" key="5">
    <source>
        <dbReference type="Proteomes" id="UP000439903"/>
    </source>
</evidence>
<dbReference type="SUPFAM" id="SSF54001">
    <property type="entry name" value="Cysteine proteinases"/>
    <property type="match status" value="1"/>
</dbReference>
<keyword evidence="1" id="KW-0833">Ubl conjugation pathway</keyword>
<dbReference type="PANTHER" id="PTHR24006:SF644">
    <property type="entry name" value="UBIQUITIN CARBOXYL-TERMINAL HYDROLASE 7"/>
    <property type="match status" value="1"/>
</dbReference>
<dbReference type="GO" id="GO:0031647">
    <property type="term" value="P:regulation of protein stability"/>
    <property type="evidence" value="ECO:0007669"/>
    <property type="project" value="TreeGrafter"/>
</dbReference>
<evidence type="ECO:0000259" key="3">
    <source>
        <dbReference type="PROSITE" id="PS50235"/>
    </source>
</evidence>
<name>A0A8H4A779_GIGMA</name>
<dbReference type="PANTHER" id="PTHR24006">
    <property type="entry name" value="UBIQUITIN CARBOXYL-TERMINAL HYDROLASE"/>
    <property type="match status" value="1"/>
</dbReference>
<organism evidence="4 5">
    <name type="scientific">Gigaspora margarita</name>
    <dbReference type="NCBI Taxonomy" id="4874"/>
    <lineage>
        <taxon>Eukaryota</taxon>
        <taxon>Fungi</taxon>
        <taxon>Fungi incertae sedis</taxon>
        <taxon>Mucoromycota</taxon>
        <taxon>Glomeromycotina</taxon>
        <taxon>Glomeromycetes</taxon>
        <taxon>Diversisporales</taxon>
        <taxon>Gigasporaceae</taxon>
        <taxon>Gigaspora</taxon>
    </lineage>
</organism>